<keyword evidence="2" id="KW-0479">Metal-binding</keyword>
<dbReference type="PROSITE" id="PS51471">
    <property type="entry name" value="FE2OG_OXY"/>
    <property type="match status" value="2"/>
</dbReference>
<dbReference type="PANTHER" id="PTHR47991">
    <property type="entry name" value="OXOGLUTARATE/IRON-DEPENDENT DIOXYGENASE"/>
    <property type="match status" value="1"/>
</dbReference>
<dbReference type="InterPro" id="IPR044861">
    <property type="entry name" value="IPNS-like_FE2OG_OXY"/>
</dbReference>
<dbReference type="InterPro" id="IPR027443">
    <property type="entry name" value="IPNS-like_sf"/>
</dbReference>
<keyword evidence="3" id="KW-0847">Vitamin C</keyword>
<evidence type="ECO:0000256" key="2">
    <source>
        <dbReference type="ARBA" id="ARBA00022723"/>
    </source>
</evidence>
<dbReference type="Proteomes" id="UP001234989">
    <property type="component" value="Chromosome 2"/>
</dbReference>
<keyword evidence="5" id="KW-0408">Iron</keyword>
<dbReference type="Pfam" id="PF14226">
    <property type="entry name" value="DIOX_N"/>
    <property type="match status" value="1"/>
</dbReference>
<dbReference type="InterPro" id="IPR050295">
    <property type="entry name" value="Plant_2OG-oxidoreductases"/>
</dbReference>
<keyword evidence="4" id="KW-0560">Oxidoreductase</keyword>
<dbReference type="SUPFAM" id="SSF51197">
    <property type="entry name" value="Clavaminate synthase-like"/>
    <property type="match status" value="2"/>
</dbReference>
<evidence type="ECO:0000313" key="8">
    <source>
        <dbReference type="Proteomes" id="UP001234989"/>
    </source>
</evidence>
<dbReference type="GO" id="GO:0046872">
    <property type="term" value="F:metal ion binding"/>
    <property type="evidence" value="ECO:0007669"/>
    <property type="project" value="UniProtKB-KW"/>
</dbReference>
<sequence>MESTPGKLYFGKSLLVPSVQELAKQHLTIIPDRYVRPEQETPVISTGARIRKVDLFQNLPSNLRDILEAYCREIKSLATIIVCQLAKALRMDEEETRDLFSEGMQSMRMNNYPPCPEPDRVIGLSSHSDPGVLTILNETEGLQVRKDDIWVPIKPLPNALIVNVGDMMELMMEEARSRKLGGSLKVANVQELAKQQLAGVPPRYIRINDDENQLYNSSVILPHQLAPVIDMKKLLEIKNDDTELNRFHLACKEWGFFQLVNHGVNSSLMKKVKSEIRAFFDLPMEEKKKFEQEEGDLEGYGQAFVVSEEQKLDWADILYMITLPTHLRKPHLFPKLPTSLRDALEQYSTALKELAMKILYVMARALGMKAEELNVLFEKDATQMMRLNYYPPCPQPDRVLGLCHHTDSIGLTILLQVNETEGLQIKKDRAWIPVPYRPDAFVVNIGDILEIVTNGIYKSIEHRAIVNKDKERISIATFLSPKLNGDLGPAASLLTPQSPAQYRRIGVADYFKGLFSRELVGKSYIDTLRIGNGYDGSN</sequence>
<organism evidence="7 8">
    <name type="scientific">Solanum verrucosum</name>
    <dbReference type="NCBI Taxonomy" id="315347"/>
    <lineage>
        <taxon>Eukaryota</taxon>
        <taxon>Viridiplantae</taxon>
        <taxon>Streptophyta</taxon>
        <taxon>Embryophyta</taxon>
        <taxon>Tracheophyta</taxon>
        <taxon>Spermatophyta</taxon>
        <taxon>Magnoliopsida</taxon>
        <taxon>eudicotyledons</taxon>
        <taxon>Gunneridae</taxon>
        <taxon>Pentapetalae</taxon>
        <taxon>asterids</taxon>
        <taxon>lamiids</taxon>
        <taxon>Solanales</taxon>
        <taxon>Solanaceae</taxon>
        <taxon>Solanoideae</taxon>
        <taxon>Solaneae</taxon>
        <taxon>Solanum</taxon>
    </lineage>
</organism>
<evidence type="ECO:0000256" key="1">
    <source>
        <dbReference type="ARBA" id="ARBA00008056"/>
    </source>
</evidence>
<keyword evidence="8" id="KW-1185">Reference proteome</keyword>
<feature type="domain" description="Fe2OG dioxygenase" evidence="6">
    <location>
        <begin position="380"/>
        <end position="481"/>
    </location>
</feature>
<protein>
    <recommendedName>
        <fullName evidence="6">Fe2OG dioxygenase domain-containing protein</fullName>
    </recommendedName>
</protein>
<evidence type="ECO:0000256" key="4">
    <source>
        <dbReference type="ARBA" id="ARBA00023002"/>
    </source>
</evidence>
<dbReference type="GO" id="GO:0016706">
    <property type="term" value="F:2-oxoglutarate-dependent dioxygenase activity"/>
    <property type="evidence" value="ECO:0007669"/>
    <property type="project" value="UniProtKB-ARBA"/>
</dbReference>
<dbReference type="Pfam" id="PF03171">
    <property type="entry name" value="2OG-FeII_Oxy"/>
    <property type="match status" value="2"/>
</dbReference>
<dbReference type="Gene3D" id="2.60.120.330">
    <property type="entry name" value="B-lactam Antibiotic, Isopenicillin N Synthase, Chain"/>
    <property type="match status" value="2"/>
</dbReference>
<dbReference type="FunFam" id="2.60.120.330:FF:000001">
    <property type="entry name" value="Protein SRG1"/>
    <property type="match status" value="1"/>
</dbReference>
<dbReference type="GO" id="GO:0031418">
    <property type="term" value="F:L-ascorbic acid binding"/>
    <property type="evidence" value="ECO:0007669"/>
    <property type="project" value="UniProtKB-KW"/>
</dbReference>
<accession>A0AAF0Q2P5</accession>
<dbReference type="InterPro" id="IPR005123">
    <property type="entry name" value="Oxoglu/Fe-dep_dioxygenase_dom"/>
</dbReference>
<reference evidence="7" key="1">
    <citation type="submission" date="2023-08" db="EMBL/GenBank/DDBJ databases">
        <title>A de novo genome assembly of Solanum verrucosum Schlechtendal, a Mexican diploid species geographically isolated from the other diploid A-genome species in potato relatives.</title>
        <authorList>
            <person name="Hosaka K."/>
        </authorList>
    </citation>
    <scope>NUCLEOTIDE SEQUENCE</scope>
    <source>
        <tissue evidence="7">Young leaves</tissue>
    </source>
</reference>
<feature type="domain" description="Fe2OG dioxygenase" evidence="6">
    <location>
        <begin position="103"/>
        <end position="259"/>
    </location>
</feature>
<evidence type="ECO:0000313" key="7">
    <source>
        <dbReference type="EMBL" id="WMV15691.1"/>
    </source>
</evidence>
<dbReference type="EMBL" id="CP133613">
    <property type="protein sequence ID" value="WMV15691.1"/>
    <property type="molecule type" value="Genomic_DNA"/>
</dbReference>
<dbReference type="InterPro" id="IPR026992">
    <property type="entry name" value="DIOX_N"/>
</dbReference>
<evidence type="ECO:0000259" key="6">
    <source>
        <dbReference type="PROSITE" id="PS51471"/>
    </source>
</evidence>
<dbReference type="AlphaFoldDB" id="A0AAF0Q2P5"/>
<comment type="similarity">
    <text evidence="1">Belongs to the iron/ascorbate-dependent oxidoreductase family.</text>
</comment>
<evidence type="ECO:0000256" key="5">
    <source>
        <dbReference type="ARBA" id="ARBA00023004"/>
    </source>
</evidence>
<name>A0AAF0Q2P5_SOLVR</name>
<dbReference type="GO" id="GO:0009805">
    <property type="term" value="P:coumarin biosynthetic process"/>
    <property type="evidence" value="ECO:0007669"/>
    <property type="project" value="UniProtKB-ARBA"/>
</dbReference>
<evidence type="ECO:0000256" key="3">
    <source>
        <dbReference type="ARBA" id="ARBA00022896"/>
    </source>
</evidence>
<dbReference type="GO" id="GO:0002238">
    <property type="term" value="P:response to molecule of fungal origin"/>
    <property type="evidence" value="ECO:0007669"/>
    <property type="project" value="UniProtKB-ARBA"/>
</dbReference>
<gene>
    <name evidence="7" type="ORF">MTR67_009076</name>
</gene>
<proteinExistence type="inferred from homology"/>